<reference evidence="1 2" key="1">
    <citation type="submission" date="2018-01" db="EMBL/GenBank/DDBJ databases">
        <title>Novel co-symbiosis in the lucinid bivalve Phacoides pectinatus.</title>
        <authorList>
            <person name="Lim S.J."/>
            <person name="Davis B.G."/>
            <person name="Gill D.E."/>
            <person name="Engel A.S."/>
            <person name="Anderson L.C."/>
            <person name="Campbell B.J."/>
        </authorList>
    </citation>
    <scope>NUCLEOTIDE SEQUENCE [LARGE SCALE GENOMIC DNA]</scope>
    <source>
        <strain evidence="1">N3_P5</strain>
    </source>
</reference>
<name>A0A657Q191_9GAMM</name>
<dbReference type="EMBL" id="PQCO01000195">
    <property type="protein sequence ID" value="PUE01728.1"/>
    <property type="molecule type" value="Genomic_DNA"/>
</dbReference>
<gene>
    <name evidence="1" type="ORF">C3L24_07370</name>
</gene>
<organism evidence="1 2">
    <name type="scientific">Candidatus Sedimenticola endophacoides</name>
    <dbReference type="NCBI Taxonomy" id="2548426"/>
    <lineage>
        <taxon>Bacteria</taxon>
        <taxon>Pseudomonadati</taxon>
        <taxon>Pseudomonadota</taxon>
        <taxon>Gammaproteobacteria</taxon>
        <taxon>Chromatiales</taxon>
        <taxon>Sedimenticolaceae</taxon>
        <taxon>Sedimenticola</taxon>
    </lineage>
</organism>
<evidence type="ECO:0000313" key="1">
    <source>
        <dbReference type="EMBL" id="PUE01728.1"/>
    </source>
</evidence>
<dbReference type="Proteomes" id="UP000250928">
    <property type="component" value="Unassembled WGS sequence"/>
</dbReference>
<dbReference type="AlphaFoldDB" id="A0A657Q191"/>
<protein>
    <submittedName>
        <fullName evidence="1">Uncharacterized protein</fullName>
    </submittedName>
</protein>
<comment type="caution">
    <text evidence="1">The sequence shown here is derived from an EMBL/GenBank/DDBJ whole genome shotgun (WGS) entry which is preliminary data.</text>
</comment>
<evidence type="ECO:0000313" key="2">
    <source>
        <dbReference type="Proteomes" id="UP000250928"/>
    </source>
</evidence>
<proteinExistence type="predicted"/>
<accession>A0A657Q191</accession>
<sequence>MTESEDFEAVYRAAFRGSFTSALRWHHLDELWACLREQAGDDWYVYAVGEAPPRQCASREQLLNFIAGVDRLLREEHQEAYCGIVYADDLRRPGFIKIYDPNNLGVTCGYSDNPPLPGWVLSRLRPCDLRARQQTAGRRRWWRRLFGVAQ</sequence>